<dbReference type="GO" id="GO:0005615">
    <property type="term" value="C:extracellular space"/>
    <property type="evidence" value="ECO:0007669"/>
    <property type="project" value="InterPro"/>
</dbReference>
<dbReference type="InterPro" id="IPR000215">
    <property type="entry name" value="Serpin_fam"/>
</dbReference>
<dbReference type="Gene3D" id="2.30.39.10">
    <property type="entry name" value="Alpha-1-antitrypsin, domain 1"/>
    <property type="match status" value="2"/>
</dbReference>
<protein>
    <recommendedName>
        <fullName evidence="2">Serpin domain-containing protein</fullName>
    </recommendedName>
</protein>
<reference evidence="3 4" key="1">
    <citation type="submission" date="2024-02" db="EMBL/GenBank/DDBJ databases">
        <title>High-quality chromosome-scale genome assembly of Pensacola bahiagrass (Paspalum notatum Flugge var. saurae).</title>
        <authorList>
            <person name="Vega J.M."/>
            <person name="Podio M."/>
            <person name="Orjuela J."/>
            <person name="Siena L.A."/>
            <person name="Pessino S.C."/>
            <person name="Combes M.C."/>
            <person name="Mariac C."/>
            <person name="Albertini E."/>
            <person name="Pupilli F."/>
            <person name="Ortiz J.P.A."/>
            <person name="Leblanc O."/>
        </authorList>
    </citation>
    <scope>NUCLEOTIDE SEQUENCE [LARGE SCALE GENOMIC DNA]</scope>
    <source>
        <strain evidence="3">R1</strain>
        <tissue evidence="3">Leaf</tissue>
    </source>
</reference>
<dbReference type="EMBL" id="CP144745">
    <property type="protein sequence ID" value="WVZ50946.1"/>
    <property type="molecule type" value="Genomic_DNA"/>
</dbReference>
<evidence type="ECO:0000259" key="2">
    <source>
        <dbReference type="Pfam" id="PF00079"/>
    </source>
</evidence>
<dbReference type="GO" id="GO:0004867">
    <property type="term" value="F:serine-type endopeptidase inhibitor activity"/>
    <property type="evidence" value="ECO:0007669"/>
    <property type="project" value="InterPro"/>
</dbReference>
<organism evidence="3 4">
    <name type="scientific">Paspalum notatum var. saurae</name>
    <dbReference type="NCBI Taxonomy" id="547442"/>
    <lineage>
        <taxon>Eukaryota</taxon>
        <taxon>Viridiplantae</taxon>
        <taxon>Streptophyta</taxon>
        <taxon>Embryophyta</taxon>
        <taxon>Tracheophyta</taxon>
        <taxon>Spermatophyta</taxon>
        <taxon>Magnoliopsida</taxon>
        <taxon>Liliopsida</taxon>
        <taxon>Poales</taxon>
        <taxon>Poaceae</taxon>
        <taxon>PACMAD clade</taxon>
        <taxon>Panicoideae</taxon>
        <taxon>Andropogonodae</taxon>
        <taxon>Paspaleae</taxon>
        <taxon>Paspalinae</taxon>
        <taxon>Paspalum</taxon>
    </lineage>
</organism>
<dbReference type="Gene3D" id="3.30.497.10">
    <property type="entry name" value="Antithrombin, subunit I, domain 2"/>
    <property type="match status" value="1"/>
</dbReference>
<name>A0AAQ3PPV4_PASNO</name>
<evidence type="ECO:0000313" key="4">
    <source>
        <dbReference type="Proteomes" id="UP001341281"/>
    </source>
</evidence>
<comment type="similarity">
    <text evidence="1">Belongs to the serpin family.</text>
</comment>
<dbReference type="Pfam" id="PF00079">
    <property type="entry name" value="Serpin"/>
    <property type="match status" value="1"/>
</dbReference>
<dbReference type="Proteomes" id="UP001341281">
    <property type="component" value="Chromosome 01"/>
</dbReference>
<dbReference type="PANTHER" id="PTHR11461:SF313">
    <property type="entry name" value="SERPIN-Z5-RELATED"/>
    <property type="match status" value="1"/>
</dbReference>
<dbReference type="PANTHER" id="PTHR11461">
    <property type="entry name" value="SERINE PROTEASE INHIBITOR, SERPIN"/>
    <property type="match status" value="1"/>
</dbReference>
<keyword evidence="4" id="KW-1185">Reference proteome</keyword>
<dbReference type="InterPro" id="IPR036186">
    <property type="entry name" value="Serpin_sf"/>
</dbReference>
<accession>A0AAQ3PPV4</accession>
<feature type="domain" description="Serpin" evidence="2">
    <location>
        <begin position="118"/>
        <end position="273"/>
    </location>
</feature>
<evidence type="ECO:0000256" key="1">
    <source>
        <dbReference type="ARBA" id="ARBA00009500"/>
    </source>
</evidence>
<sequence>CLDRIFHPWATQPGPFYRVDGSRVGIPFMSNNRDQFTKPMDGFKVLKLPYKQGLRINGSVSLLFCCVWQESAVFPRLALLRCASLRCLSKCFRFVSGRYLFNGLYQSSVLQGRREMTEYSMCIFLQDARDGISAMVDMITAHPGALRDALPMKRVMMLDTRLPKFKVSYDYRLDRALPEMGLHLPFSWDAADLRGMLEADVDPSKPTFLSSMVSKAVVEVNEKGTEATGYTVSLWGGDPPPKVFSFVADHPFTFFIVEEWSGVVVFAGHVLDPAAM</sequence>
<feature type="non-terminal residue" evidence="3">
    <location>
        <position position="1"/>
    </location>
</feature>
<dbReference type="InterPro" id="IPR023796">
    <property type="entry name" value="Serpin_dom"/>
</dbReference>
<dbReference type="AlphaFoldDB" id="A0AAQ3PPV4"/>
<dbReference type="InterPro" id="IPR042185">
    <property type="entry name" value="Serpin_sf_2"/>
</dbReference>
<proteinExistence type="inferred from homology"/>
<evidence type="ECO:0000313" key="3">
    <source>
        <dbReference type="EMBL" id="WVZ50946.1"/>
    </source>
</evidence>
<dbReference type="InterPro" id="IPR042178">
    <property type="entry name" value="Serpin_sf_1"/>
</dbReference>
<gene>
    <name evidence="3" type="ORF">U9M48_002149</name>
</gene>
<dbReference type="SUPFAM" id="SSF56574">
    <property type="entry name" value="Serpins"/>
    <property type="match status" value="2"/>
</dbReference>